<comment type="caution">
    <text evidence="3">The sequence shown here is derived from an EMBL/GenBank/DDBJ whole genome shotgun (WGS) entry which is preliminary data.</text>
</comment>
<sequence>MSISFNTINLNLHFRLAVNKVSITRGSRAAGFYETNETTQMQTSPTAIIEDASTSPSQDIDNKLKTLQIQSRSRRSQDNVEPRELRRTSRNSGRYVEGQYMFVCTFLFCNTVMIVSLKL</sequence>
<dbReference type="EMBL" id="WNWW01000332">
    <property type="protein sequence ID" value="KAF3426251.1"/>
    <property type="molecule type" value="Genomic_DNA"/>
</dbReference>
<feature type="compositionally biased region" description="Polar residues" evidence="1">
    <location>
        <begin position="50"/>
        <end position="71"/>
    </location>
</feature>
<evidence type="ECO:0000313" key="3">
    <source>
        <dbReference type="EMBL" id="KAF3426251.1"/>
    </source>
</evidence>
<keyword evidence="2" id="KW-0472">Membrane</keyword>
<evidence type="ECO:0000313" key="4">
    <source>
        <dbReference type="Proteomes" id="UP000655588"/>
    </source>
</evidence>
<proteinExistence type="predicted"/>
<name>A0A833VNV9_9HYME</name>
<feature type="compositionally biased region" description="Basic and acidic residues" evidence="1">
    <location>
        <begin position="75"/>
        <end position="87"/>
    </location>
</feature>
<dbReference type="AlphaFoldDB" id="A0A833VNV9"/>
<accession>A0A833VNV9</accession>
<dbReference type="Proteomes" id="UP000655588">
    <property type="component" value="Unassembled WGS sequence"/>
</dbReference>
<evidence type="ECO:0000256" key="1">
    <source>
        <dbReference type="SAM" id="MobiDB-lite"/>
    </source>
</evidence>
<keyword evidence="2" id="KW-0812">Transmembrane</keyword>
<keyword evidence="2" id="KW-1133">Transmembrane helix</keyword>
<organism evidence="3 4">
    <name type="scientific">Frieseomelitta varia</name>
    <dbReference type="NCBI Taxonomy" id="561572"/>
    <lineage>
        <taxon>Eukaryota</taxon>
        <taxon>Metazoa</taxon>
        <taxon>Ecdysozoa</taxon>
        <taxon>Arthropoda</taxon>
        <taxon>Hexapoda</taxon>
        <taxon>Insecta</taxon>
        <taxon>Pterygota</taxon>
        <taxon>Neoptera</taxon>
        <taxon>Endopterygota</taxon>
        <taxon>Hymenoptera</taxon>
        <taxon>Apocrita</taxon>
        <taxon>Aculeata</taxon>
        <taxon>Apoidea</taxon>
        <taxon>Anthophila</taxon>
        <taxon>Apidae</taxon>
        <taxon>Frieseomelitta</taxon>
    </lineage>
</organism>
<reference evidence="3" key="1">
    <citation type="submission" date="2019-11" db="EMBL/GenBank/DDBJ databases">
        <title>The nuclear and mitochondrial genomes of Frieseomelitta varia - a highly eusocial stingless bee (Meliponini) with a permanently sterile worker caste.</title>
        <authorList>
            <person name="Freitas F.C.P."/>
            <person name="Lourenco A.P."/>
            <person name="Nunes F.M.F."/>
            <person name="Paschoal A.R."/>
            <person name="Abreu F.C.P."/>
            <person name="Barbin F.O."/>
            <person name="Bataglia L."/>
            <person name="Cardoso-Junior C.A.M."/>
            <person name="Cervoni M.S."/>
            <person name="Silva S.R."/>
            <person name="Dalarmi F."/>
            <person name="Del Lama M.A."/>
            <person name="Depintor T.S."/>
            <person name="Ferreira K.M."/>
            <person name="Goria P.S."/>
            <person name="Jaskot M.C."/>
            <person name="Lago D.C."/>
            <person name="Luna-Lucena D."/>
            <person name="Moda L.M."/>
            <person name="Nascimento L."/>
            <person name="Pedrino M."/>
            <person name="Rabico F.O."/>
            <person name="Sanches F.C."/>
            <person name="Santos D.E."/>
            <person name="Santos C.G."/>
            <person name="Vieira J."/>
            <person name="Lopes T.F."/>
            <person name="Barchuk A.R."/>
            <person name="Hartfelder K."/>
            <person name="Simoes Z.L.P."/>
            <person name="Bitondi M.M.G."/>
            <person name="Pinheiro D.G."/>
        </authorList>
    </citation>
    <scope>NUCLEOTIDE SEQUENCE</scope>
    <source>
        <strain evidence="3">USP_RPSP 00005682</strain>
        <tissue evidence="3">Whole individual</tissue>
    </source>
</reference>
<protein>
    <submittedName>
        <fullName evidence="3">Uncharacterized protein</fullName>
    </submittedName>
</protein>
<evidence type="ECO:0000256" key="2">
    <source>
        <dbReference type="SAM" id="Phobius"/>
    </source>
</evidence>
<feature type="transmembrane region" description="Helical" evidence="2">
    <location>
        <begin position="100"/>
        <end position="117"/>
    </location>
</feature>
<keyword evidence="4" id="KW-1185">Reference proteome</keyword>
<gene>
    <name evidence="3" type="ORF">E2986_11754</name>
</gene>
<feature type="region of interest" description="Disordered" evidence="1">
    <location>
        <begin position="50"/>
        <end position="90"/>
    </location>
</feature>